<sequence length="92" mass="10474">MNNKDRSDAQRDSVERFVLRRSIQGGDLMPLLGQQMLDRLHLDEATLLEVSEVSLCDDRITIQLTDEHRGRLIAAIKKVNANHHNTLSKLAQ</sequence>
<evidence type="ECO:0000313" key="1">
    <source>
        <dbReference type="EMBL" id="KAB2931311.1"/>
    </source>
</evidence>
<reference evidence="1 2" key="1">
    <citation type="submission" date="2019-10" db="EMBL/GenBank/DDBJ databases">
        <title>Extracellular Electron Transfer in a Candidatus Methanoperedens spp. Enrichment Culture.</title>
        <authorList>
            <person name="Berger S."/>
            <person name="Rangel Shaw D."/>
            <person name="Berben T."/>
            <person name="In 'T Zandt M."/>
            <person name="Frank J."/>
            <person name="Reimann J."/>
            <person name="Jetten M.S.M."/>
            <person name="Welte C.U."/>
        </authorList>
    </citation>
    <scope>NUCLEOTIDE SEQUENCE [LARGE SCALE GENOMIC DNA]</scope>
    <source>
        <strain evidence="1">SB12</strain>
    </source>
</reference>
<comment type="caution">
    <text evidence="1">The sequence shown here is derived from an EMBL/GenBank/DDBJ whole genome shotgun (WGS) entry which is preliminary data.</text>
</comment>
<accession>A0A833H0A9</accession>
<dbReference type="AlphaFoldDB" id="A0A833H0A9"/>
<protein>
    <submittedName>
        <fullName evidence="1">Uncharacterized protein</fullName>
    </submittedName>
</protein>
<gene>
    <name evidence="1" type="ORF">F9K24_13795</name>
</gene>
<evidence type="ECO:0000313" key="2">
    <source>
        <dbReference type="Proteomes" id="UP000460298"/>
    </source>
</evidence>
<dbReference type="Proteomes" id="UP000460298">
    <property type="component" value="Unassembled WGS sequence"/>
</dbReference>
<name>A0A833H0A9_9LEPT</name>
<proteinExistence type="predicted"/>
<organism evidence="1 2">
    <name type="scientific">Leptonema illini</name>
    <dbReference type="NCBI Taxonomy" id="183"/>
    <lineage>
        <taxon>Bacteria</taxon>
        <taxon>Pseudomonadati</taxon>
        <taxon>Spirochaetota</taxon>
        <taxon>Spirochaetia</taxon>
        <taxon>Leptospirales</taxon>
        <taxon>Leptospiraceae</taxon>
        <taxon>Leptonema</taxon>
    </lineage>
</organism>
<dbReference type="EMBL" id="WBUI01000014">
    <property type="protein sequence ID" value="KAB2931311.1"/>
    <property type="molecule type" value="Genomic_DNA"/>
</dbReference>